<reference evidence="1" key="1">
    <citation type="submission" date="2015-12" db="EMBL/GenBank/DDBJ databases">
        <title>Gene expression during late stages of embryo sac development: a critical building block for successful pollen-pistil interactions.</title>
        <authorList>
            <person name="Liu Y."/>
            <person name="Joly V."/>
            <person name="Sabar M."/>
            <person name="Matton D.P."/>
        </authorList>
    </citation>
    <scope>NUCLEOTIDE SEQUENCE</scope>
</reference>
<name>A0A0V0HK46_SOLCH</name>
<dbReference type="EMBL" id="GEDG01018418">
    <property type="protein sequence ID" value="JAP20812.1"/>
    <property type="molecule type" value="Transcribed_RNA"/>
</dbReference>
<evidence type="ECO:0000313" key="1">
    <source>
        <dbReference type="EMBL" id="JAP20812.1"/>
    </source>
</evidence>
<dbReference type="AlphaFoldDB" id="A0A0V0HK46"/>
<accession>A0A0V0HK46</accession>
<sequence length="85" mass="9914">MQHFMLSSPILCCSTTWERSFTFLLYIESSQLVWGHENLLICNKLLHASMRRVAWPNIAHERINTLFILALEGVDITHLTLNFLL</sequence>
<proteinExistence type="predicted"/>
<protein>
    <submittedName>
        <fullName evidence="1">Putative ovule protein</fullName>
    </submittedName>
</protein>
<organism evidence="1">
    <name type="scientific">Solanum chacoense</name>
    <name type="common">Chaco potato</name>
    <dbReference type="NCBI Taxonomy" id="4108"/>
    <lineage>
        <taxon>Eukaryota</taxon>
        <taxon>Viridiplantae</taxon>
        <taxon>Streptophyta</taxon>
        <taxon>Embryophyta</taxon>
        <taxon>Tracheophyta</taxon>
        <taxon>Spermatophyta</taxon>
        <taxon>Magnoliopsida</taxon>
        <taxon>eudicotyledons</taxon>
        <taxon>Gunneridae</taxon>
        <taxon>Pentapetalae</taxon>
        <taxon>asterids</taxon>
        <taxon>lamiids</taxon>
        <taxon>Solanales</taxon>
        <taxon>Solanaceae</taxon>
        <taxon>Solanoideae</taxon>
        <taxon>Solaneae</taxon>
        <taxon>Solanum</taxon>
    </lineage>
</organism>